<reference evidence="1 2" key="1">
    <citation type="submission" date="2014-11" db="EMBL/GenBank/DDBJ databases">
        <title>Genome of a novel goose pathogen.</title>
        <authorList>
            <person name="Hansen C.M."/>
            <person name="Hueffer K."/>
            <person name="Choi S.C."/>
        </authorList>
    </citation>
    <scope>NUCLEOTIDE SEQUENCE [LARGE SCALE GENOMIC DNA]</scope>
    <source>
        <strain evidence="1 2">KH1503</strain>
    </source>
</reference>
<name>A0A0J0YTL8_9NEIS</name>
<accession>A0A0J0YTL8</accession>
<dbReference type="Proteomes" id="UP000036027">
    <property type="component" value="Unassembled WGS sequence"/>
</dbReference>
<dbReference type="AlphaFoldDB" id="A0A0J0YTL8"/>
<protein>
    <recommendedName>
        <fullName evidence="3">NAD-dependent epimerase/dehydratase domain-containing protein</fullName>
    </recommendedName>
</protein>
<dbReference type="EMBL" id="JTDO01000003">
    <property type="protein sequence ID" value="KLT73467.1"/>
    <property type="molecule type" value="Genomic_DNA"/>
</dbReference>
<dbReference type="GO" id="GO:0005737">
    <property type="term" value="C:cytoplasm"/>
    <property type="evidence" value="ECO:0007669"/>
    <property type="project" value="TreeGrafter"/>
</dbReference>
<organism evidence="1 2">
    <name type="scientific">Neisseria arctica</name>
    <dbReference type="NCBI Taxonomy" id="1470200"/>
    <lineage>
        <taxon>Bacteria</taxon>
        <taxon>Pseudomonadati</taxon>
        <taxon>Pseudomonadota</taxon>
        <taxon>Betaproteobacteria</taxon>
        <taxon>Neisseriales</taxon>
        <taxon>Neisseriaceae</taxon>
        <taxon>Neisseria</taxon>
    </lineage>
</organism>
<dbReference type="SUPFAM" id="SSF51735">
    <property type="entry name" value="NAD(P)-binding Rossmann-fold domains"/>
    <property type="match status" value="1"/>
</dbReference>
<dbReference type="PANTHER" id="PTHR48079">
    <property type="entry name" value="PROTEIN YEEZ"/>
    <property type="match status" value="1"/>
</dbReference>
<evidence type="ECO:0000313" key="1">
    <source>
        <dbReference type="EMBL" id="KLT73467.1"/>
    </source>
</evidence>
<proteinExistence type="predicted"/>
<dbReference type="STRING" id="1470200.PL75_02540"/>
<evidence type="ECO:0008006" key="3">
    <source>
        <dbReference type="Google" id="ProtNLM"/>
    </source>
</evidence>
<dbReference type="InterPro" id="IPR051783">
    <property type="entry name" value="NAD(P)-dependent_oxidoreduct"/>
</dbReference>
<dbReference type="GO" id="GO:0004029">
    <property type="term" value="F:aldehyde dehydrogenase (NAD+) activity"/>
    <property type="evidence" value="ECO:0007669"/>
    <property type="project" value="TreeGrafter"/>
</dbReference>
<sequence>MYAPDSAILGLGYLGRPLAEKLDQHGSRIAALKHRLTSDEINLPIQLSCADLNEAESLNAPFWQQYWADKPVWFCLLPPSPFGNRYNSILEQWLKLAQTYGIQHIIYGSSISVYGNSPRECDEDTVPDPQTESARNICTFEQQLLDSSIPNIDILRLGGLYSATRHPLNSLLKRNNISGAYAPVNMLHQDRAVSALFYAACNPQGKRIRNLVEPEHLPKYQFYRAEAAKLGLPEPIFDMDDLAQGKIVSTLYNDFAHILTE</sequence>
<dbReference type="Gene3D" id="3.40.50.720">
    <property type="entry name" value="NAD(P)-binding Rossmann-like Domain"/>
    <property type="match status" value="1"/>
</dbReference>
<keyword evidence="2" id="KW-1185">Reference proteome</keyword>
<gene>
    <name evidence="1" type="ORF">PL75_02540</name>
</gene>
<dbReference type="InterPro" id="IPR036291">
    <property type="entry name" value="NAD(P)-bd_dom_sf"/>
</dbReference>
<evidence type="ECO:0000313" key="2">
    <source>
        <dbReference type="Proteomes" id="UP000036027"/>
    </source>
</evidence>
<comment type="caution">
    <text evidence="1">The sequence shown here is derived from an EMBL/GenBank/DDBJ whole genome shotgun (WGS) entry which is preliminary data.</text>
</comment>
<dbReference type="RefSeq" id="WP_047760343.1">
    <property type="nucleotide sequence ID" value="NZ_CP091510.1"/>
</dbReference>
<dbReference type="OrthoDB" id="751203at2"/>
<dbReference type="PATRIC" id="fig|1470200.3.peg.1589"/>
<dbReference type="PANTHER" id="PTHR48079:SF6">
    <property type="entry name" value="NAD(P)-BINDING DOMAIN-CONTAINING PROTEIN-RELATED"/>
    <property type="match status" value="1"/>
</dbReference>